<dbReference type="InterPro" id="IPR010827">
    <property type="entry name" value="BamA/TamA_POTRA"/>
</dbReference>
<name>A0A9X2R7Q2_9BACT</name>
<evidence type="ECO:0000256" key="1">
    <source>
        <dbReference type="ARBA" id="ARBA00004370"/>
    </source>
</evidence>
<feature type="domain" description="POTRA" evidence="10">
    <location>
        <begin position="375"/>
        <end position="451"/>
    </location>
</feature>
<gene>
    <name evidence="11" type="ORF">GGP82_002399</name>
</gene>
<organism evidence="11 12">
    <name type="scientific">Salinibacter ruber</name>
    <dbReference type="NCBI Taxonomy" id="146919"/>
    <lineage>
        <taxon>Bacteria</taxon>
        <taxon>Pseudomonadati</taxon>
        <taxon>Rhodothermota</taxon>
        <taxon>Rhodothermia</taxon>
        <taxon>Rhodothermales</taxon>
        <taxon>Salinibacteraceae</taxon>
        <taxon>Salinibacter</taxon>
    </lineage>
</organism>
<evidence type="ECO:0000256" key="8">
    <source>
        <dbReference type="SAM" id="SignalP"/>
    </source>
</evidence>
<proteinExistence type="predicted"/>
<accession>A0A9X2R7Q2</accession>
<keyword evidence="3 8" id="KW-0732">Signal</keyword>
<keyword evidence="6" id="KW-0998">Cell outer membrane</keyword>
<evidence type="ECO:0000256" key="7">
    <source>
        <dbReference type="NCBIfam" id="TIGR03303"/>
    </source>
</evidence>
<evidence type="ECO:0000256" key="6">
    <source>
        <dbReference type="ARBA" id="ARBA00023237"/>
    </source>
</evidence>
<dbReference type="EMBL" id="JANTYZ010000007">
    <property type="protein sequence ID" value="MCS3865835.1"/>
    <property type="molecule type" value="Genomic_DNA"/>
</dbReference>
<evidence type="ECO:0000256" key="2">
    <source>
        <dbReference type="ARBA" id="ARBA00022692"/>
    </source>
</evidence>
<evidence type="ECO:0000256" key="4">
    <source>
        <dbReference type="ARBA" id="ARBA00022737"/>
    </source>
</evidence>
<dbReference type="Gene3D" id="3.10.20.310">
    <property type="entry name" value="membrane protein fhac"/>
    <property type="match status" value="5"/>
</dbReference>
<evidence type="ECO:0000313" key="12">
    <source>
        <dbReference type="Proteomes" id="UP001155034"/>
    </source>
</evidence>
<dbReference type="Pfam" id="PF01103">
    <property type="entry name" value="Omp85"/>
    <property type="match status" value="1"/>
</dbReference>
<feature type="domain" description="Bacterial surface antigen (D15)" evidence="9">
    <location>
        <begin position="496"/>
        <end position="839"/>
    </location>
</feature>
<comment type="subcellular location">
    <subcellularLocation>
        <location evidence="1">Membrane</location>
    </subcellularLocation>
</comment>
<dbReference type="RefSeq" id="WP_259083847.1">
    <property type="nucleotide sequence ID" value="NZ_JANTYZ010000007.1"/>
</dbReference>
<keyword evidence="4" id="KW-0677">Repeat</keyword>
<dbReference type="InterPro" id="IPR039910">
    <property type="entry name" value="D15-like"/>
</dbReference>
<dbReference type="InterPro" id="IPR000184">
    <property type="entry name" value="Bac_surfAg_D15"/>
</dbReference>
<dbReference type="Proteomes" id="UP001155034">
    <property type="component" value="Unassembled WGS sequence"/>
</dbReference>
<evidence type="ECO:0000256" key="5">
    <source>
        <dbReference type="ARBA" id="ARBA00023136"/>
    </source>
</evidence>
<dbReference type="Pfam" id="PF07244">
    <property type="entry name" value="POTRA"/>
    <property type="match status" value="4"/>
</dbReference>
<dbReference type="InterPro" id="IPR023707">
    <property type="entry name" value="OM_assembly_BamA"/>
</dbReference>
<dbReference type="Gene3D" id="2.40.160.50">
    <property type="entry name" value="membrane protein fhac: a member of the omp85/tpsb transporter family"/>
    <property type="match status" value="1"/>
</dbReference>
<dbReference type="GO" id="GO:0009279">
    <property type="term" value="C:cell outer membrane"/>
    <property type="evidence" value="ECO:0007669"/>
    <property type="project" value="UniProtKB-UniRule"/>
</dbReference>
<reference evidence="11" key="1">
    <citation type="submission" date="2022-08" db="EMBL/GenBank/DDBJ databases">
        <title>Genomic Encyclopedia of Type Strains, Phase V (KMG-V): Genome sequencing to study the core and pangenomes of soil and plant-associated prokaryotes.</title>
        <authorList>
            <person name="Whitman W."/>
        </authorList>
    </citation>
    <scope>NUCLEOTIDE SEQUENCE</scope>
    <source>
        <strain evidence="11">SP2016B</strain>
    </source>
</reference>
<dbReference type="AlphaFoldDB" id="A0A9X2R7Q2"/>
<feature type="signal peptide" evidence="8">
    <location>
        <begin position="1"/>
        <end position="22"/>
    </location>
</feature>
<keyword evidence="2" id="KW-0812">Transmembrane</keyword>
<feature type="domain" description="POTRA" evidence="10">
    <location>
        <begin position="131"/>
        <end position="194"/>
    </location>
</feature>
<sequence length="844" mass="94231">MRLRLPAFVLAVLFVGAPLAGAAQTTSPASGSGSAAAPRPTFVVEDIQVRGVEDAQTRQFVIQSSGLAAGQEVTLPSGQAISQAIRAIYDLRTFSDVSIHRTDQLGGNVTLVIDVTPEPTLTAYKLQGIDDGDREDLKKQIPLLKGSPARPSDVERAKQIIKNFYKDEGYLRTDVSVQRTSTQDNRVRLVFNVDRKEEIEVERIRFLGNERFDDGDLRGAMEETRENRWWRIWKGEQFKRDAYEDDLDLVIDLYREHGYYDAQIVRDSVYYMGDGGLGIDVKVREGDQYYVREVDWEGNSVYPDRVLSEQLGLTEGEVYNGKALDENLYGSGRQSGVLGLYMDRGYMRADVQPTVRVEEGDSLDITMDVREGEIYNFGDINITGNTKTKDYVIRRELYTVPGDRFSRSAIQESIRRLNQLDYFSQESLSGGPDISVDQEEKEADVSYSVEEVGSDQLQLSGTFGQFGLVLQLGFQFNNFSAQNLFEGDAWRPLPSGDGQKLSVNVRTNGTYYQNYSLSFTEPWFGGSPTPVGGSVSYSKYTRSVFGGRSASRGIRDGRFQNISANLFVRQRLNWPDDKFMVGSRVGFQLYDNRGRDASTGNRRPLFGSVPYGTNQSITFRQSLSRNSVDNPTFPSTGSRVSLSVEVAPPIGDLVQYHKWRLNSSWNVPIGENFSVGVGTNFGYIGSITGDPVRFETFEVGGTPFDYQGGTFGTDPVFMRGYPRGVIGPLNRTRGGNLQPQGGQVMNKYTSEFRWKAVESRQLQARPYVFLDAANAWNSLNAYTPNDLYRSAGVGVKLFLPIVGMIEFNYGYNFESYRSLETGNIESPGWSFQFSLGQGFGGGGR</sequence>
<feature type="domain" description="POTRA" evidence="10">
    <location>
        <begin position="289"/>
        <end position="372"/>
    </location>
</feature>
<feature type="domain" description="POTRA" evidence="10">
    <location>
        <begin position="200"/>
        <end position="286"/>
    </location>
</feature>
<protein>
    <recommendedName>
        <fullName evidence="7">Outer membrane protein assembly factor BamA</fullName>
    </recommendedName>
</protein>
<comment type="caution">
    <text evidence="11">The sequence shown here is derived from an EMBL/GenBank/DDBJ whole genome shotgun (WGS) entry which is preliminary data.</text>
</comment>
<evidence type="ECO:0000259" key="10">
    <source>
        <dbReference type="Pfam" id="PF07244"/>
    </source>
</evidence>
<dbReference type="PANTHER" id="PTHR12815">
    <property type="entry name" value="SORTING AND ASSEMBLY MACHINERY SAMM50 PROTEIN FAMILY MEMBER"/>
    <property type="match status" value="1"/>
</dbReference>
<dbReference type="NCBIfam" id="TIGR03303">
    <property type="entry name" value="OM_YaeT"/>
    <property type="match status" value="1"/>
</dbReference>
<keyword evidence="5" id="KW-0472">Membrane</keyword>
<dbReference type="GO" id="GO:0071709">
    <property type="term" value="P:membrane assembly"/>
    <property type="evidence" value="ECO:0007669"/>
    <property type="project" value="InterPro"/>
</dbReference>
<dbReference type="PANTHER" id="PTHR12815:SF47">
    <property type="entry name" value="TRANSLOCATION AND ASSEMBLY MODULE SUBUNIT TAMA"/>
    <property type="match status" value="1"/>
</dbReference>
<evidence type="ECO:0000313" key="11">
    <source>
        <dbReference type="EMBL" id="MCS3865835.1"/>
    </source>
</evidence>
<evidence type="ECO:0000259" key="9">
    <source>
        <dbReference type="Pfam" id="PF01103"/>
    </source>
</evidence>
<dbReference type="PIRSF" id="PIRSF006076">
    <property type="entry name" value="OM_assembly_OMP85"/>
    <property type="match status" value="1"/>
</dbReference>
<evidence type="ECO:0000256" key="3">
    <source>
        <dbReference type="ARBA" id="ARBA00022729"/>
    </source>
</evidence>
<feature type="chain" id="PRO_5040798851" description="Outer membrane protein assembly factor BamA" evidence="8">
    <location>
        <begin position="23"/>
        <end position="844"/>
    </location>
</feature>